<name>A0A3D8ILT8_9HELI</name>
<dbReference type="OrthoDB" id="9793035at2"/>
<evidence type="ECO:0000259" key="3">
    <source>
        <dbReference type="Pfam" id="PF21447"/>
    </source>
</evidence>
<keyword evidence="5" id="KW-1185">Reference proteome</keyword>
<dbReference type="RefSeq" id="WP_115571555.1">
    <property type="nucleotide sequence ID" value="NZ_NXLT01000008.1"/>
</dbReference>
<dbReference type="InterPro" id="IPR050273">
    <property type="entry name" value="GppA/Ppx_hydrolase"/>
</dbReference>
<sequence length="490" mass="54854">MAKVTSVIDIGSNSARMAIFRKTSRLGFHLIHEIKSKVRISEGCYENGGMLQEIPMQRALFALKEFLDIAKSYKTTKLFCVATSAIRDAPNAKEFLTRVKKECNLHIKVIDGQKEAFYGGVACANLVHKKDGITIDIGGGSTECALIQNGKIIDLISLNIGTIRIKELFFDTHNDIEGAKAYINQELAKIPKHYQHDTIFGIGGTIRAVAKMLIKHTQYPLNRIHGYEFSPKEHKKLFEKIITSPAHKLQDLPIPQDRIDTITSGVLIFASILEHLGAKNVITSGVGVREGVFLADLLRNQRYQFPSGFNPSVASLQDRFLLQTKYANQLKSLALDLFDTLSVLHNCPTELRHILGIAAYLSPIGTILNFYQTNLHGAYILLNGLEYGFSHTQRELIALLIEYSDKKIPKIPPTLHSLPPLSQIQWLSFILGLAQCLTKAPCTRAHITLTLEQNDKYTFLHIQSNHSLYLAKENVSRLQKPISSLSIHIH</sequence>
<dbReference type="AlphaFoldDB" id="A0A3D8ILT8"/>
<dbReference type="Gene3D" id="3.30.420.40">
    <property type="match status" value="1"/>
</dbReference>
<dbReference type="SUPFAM" id="SSF53067">
    <property type="entry name" value="Actin-like ATPase domain"/>
    <property type="match status" value="2"/>
</dbReference>
<evidence type="ECO:0000313" key="4">
    <source>
        <dbReference type="EMBL" id="RDU66189.1"/>
    </source>
</evidence>
<dbReference type="SUPFAM" id="SSF109604">
    <property type="entry name" value="HD-domain/PDEase-like"/>
    <property type="match status" value="1"/>
</dbReference>
<evidence type="ECO:0000259" key="2">
    <source>
        <dbReference type="Pfam" id="PF02541"/>
    </source>
</evidence>
<feature type="domain" description="Ppx/GppA phosphatase C-terminal" evidence="3">
    <location>
        <begin position="312"/>
        <end position="449"/>
    </location>
</feature>
<comment type="caution">
    <text evidence="4">The sequence shown here is derived from an EMBL/GenBank/DDBJ whole genome shotgun (WGS) entry which is preliminary data.</text>
</comment>
<keyword evidence="1" id="KW-0378">Hydrolase</keyword>
<dbReference type="PANTHER" id="PTHR30005">
    <property type="entry name" value="EXOPOLYPHOSPHATASE"/>
    <property type="match status" value="1"/>
</dbReference>
<dbReference type="InterPro" id="IPR048950">
    <property type="entry name" value="Ppx_GppA_C"/>
</dbReference>
<dbReference type="Proteomes" id="UP000256514">
    <property type="component" value="Unassembled WGS sequence"/>
</dbReference>
<proteinExistence type="predicted"/>
<evidence type="ECO:0000313" key="5">
    <source>
        <dbReference type="Proteomes" id="UP000256514"/>
    </source>
</evidence>
<dbReference type="InterPro" id="IPR003695">
    <property type="entry name" value="Ppx_GppA_N"/>
</dbReference>
<dbReference type="CDD" id="cd24052">
    <property type="entry name" value="ASKHA_NBD_HpPPX-GppA-like"/>
    <property type="match status" value="1"/>
</dbReference>
<dbReference type="EMBL" id="NXLT01000008">
    <property type="protein sequence ID" value="RDU66189.1"/>
    <property type="molecule type" value="Genomic_DNA"/>
</dbReference>
<evidence type="ECO:0000256" key="1">
    <source>
        <dbReference type="ARBA" id="ARBA00022801"/>
    </source>
</evidence>
<dbReference type="PANTHER" id="PTHR30005:SF0">
    <property type="entry name" value="RETROGRADE REGULATION PROTEIN 2"/>
    <property type="match status" value="1"/>
</dbReference>
<organism evidence="4 5">
    <name type="scientific">Helicobacter equorum</name>
    <dbReference type="NCBI Taxonomy" id="361872"/>
    <lineage>
        <taxon>Bacteria</taxon>
        <taxon>Pseudomonadati</taxon>
        <taxon>Campylobacterota</taxon>
        <taxon>Epsilonproteobacteria</taxon>
        <taxon>Campylobacterales</taxon>
        <taxon>Helicobacteraceae</taxon>
        <taxon>Helicobacter</taxon>
    </lineage>
</organism>
<dbReference type="PIRSF" id="PIRSF001267">
    <property type="entry name" value="Pyrophosphatase_GppA_Ppx"/>
    <property type="match status" value="1"/>
</dbReference>
<accession>A0A3D8ILT8</accession>
<dbReference type="Pfam" id="PF21447">
    <property type="entry name" value="Ppx-GppA_III"/>
    <property type="match status" value="1"/>
</dbReference>
<dbReference type="InterPro" id="IPR043129">
    <property type="entry name" value="ATPase_NBD"/>
</dbReference>
<dbReference type="InterPro" id="IPR030673">
    <property type="entry name" value="PyroPPase_GppA_Ppx"/>
</dbReference>
<dbReference type="Pfam" id="PF02541">
    <property type="entry name" value="Ppx-GppA"/>
    <property type="match status" value="1"/>
</dbReference>
<dbReference type="GO" id="GO:0016462">
    <property type="term" value="F:pyrophosphatase activity"/>
    <property type="evidence" value="ECO:0007669"/>
    <property type="project" value="TreeGrafter"/>
</dbReference>
<dbReference type="Gene3D" id="1.10.3210.10">
    <property type="entry name" value="Hypothetical protein af1432"/>
    <property type="match status" value="1"/>
</dbReference>
<feature type="domain" description="Ppx/GppA phosphatase N-terminal" evidence="2">
    <location>
        <begin position="19"/>
        <end position="299"/>
    </location>
</feature>
<dbReference type="Gene3D" id="3.30.420.150">
    <property type="entry name" value="Exopolyphosphatase. Domain 2"/>
    <property type="match status" value="1"/>
</dbReference>
<reference evidence="4 5" key="1">
    <citation type="submission" date="2018-04" db="EMBL/GenBank/DDBJ databases">
        <title>Novel Campyloabacter and Helicobacter Species and Strains.</title>
        <authorList>
            <person name="Mannion A.J."/>
            <person name="Shen Z."/>
            <person name="Fox J.G."/>
        </authorList>
    </citation>
    <scope>NUCLEOTIDE SEQUENCE [LARGE SCALE GENOMIC DNA]</scope>
    <source>
        <strain evidence="4 5">MIT 12-6600</strain>
    </source>
</reference>
<gene>
    <name evidence="4" type="ORF">CQA54_07930</name>
</gene>
<protein>
    <submittedName>
        <fullName evidence="4">Ppx/GppA family phosphatase</fullName>
    </submittedName>
</protein>